<protein>
    <submittedName>
        <fullName evidence="4">3-oxoacyl-[acyl-carrier-protein] reductase FabG</fullName>
    </submittedName>
</protein>
<dbReference type="InterPro" id="IPR002347">
    <property type="entry name" value="SDR_fam"/>
</dbReference>
<evidence type="ECO:0000313" key="4">
    <source>
        <dbReference type="EMBL" id="OKP14451.1"/>
    </source>
</evidence>
<dbReference type="EMBL" id="MNBE01000098">
    <property type="protein sequence ID" value="OKP14451.1"/>
    <property type="molecule type" value="Genomic_DNA"/>
</dbReference>
<comment type="caution">
    <text evidence="4">The sequence shown here is derived from an EMBL/GenBank/DDBJ whole genome shotgun (WGS) entry which is preliminary data.</text>
</comment>
<evidence type="ECO:0000313" key="5">
    <source>
        <dbReference type="Proteomes" id="UP000186955"/>
    </source>
</evidence>
<sequence>MAHRPDLTRKDRQAATYPDLKGKVALVVGAGQSGDANSKYWGIGAAIAKVLSESGAKVIACNRSVEAAQRTAARIHADGGICDVIQADATSQTDIKRVVDEVMKTFGRIDILVNNVGRTLTGDAGSMTEEDWDAQIRLNLKSVYLSCNAVLPIMEKQGSGSIINNASIAGMRYLGKPQVAYATAKAAVIHFSQTTGIMYAGKGIRVNSVAPGMMYTPLLESLGNSESAEEREIYRKVTEHNVPQGSMGDAFDVANCVAFLASSASRYITGQNLVMDGGLTGSTGTGWSSQPRPSRL</sequence>
<reference evidence="4 5" key="1">
    <citation type="submission" date="2016-10" db="EMBL/GenBank/DDBJ databases">
        <title>Genome sequence of the ascomycete fungus Penicillium subrubescens.</title>
        <authorList>
            <person name="De Vries R.P."/>
            <person name="Peng M."/>
            <person name="Dilokpimol A."/>
            <person name="Hilden K."/>
            <person name="Makela M.R."/>
            <person name="Grigoriev I."/>
            <person name="Riley R."/>
            <person name="Granchi Z."/>
        </authorList>
    </citation>
    <scope>NUCLEOTIDE SEQUENCE [LARGE SCALE GENOMIC DNA]</scope>
    <source>
        <strain evidence="4 5">CBS 132785</strain>
    </source>
</reference>
<gene>
    <name evidence="4" type="ORF">PENSUB_14063</name>
</gene>
<evidence type="ECO:0000256" key="2">
    <source>
        <dbReference type="ARBA" id="ARBA00022857"/>
    </source>
</evidence>
<evidence type="ECO:0000256" key="3">
    <source>
        <dbReference type="ARBA" id="ARBA00023002"/>
    </source>
</evidence>
<evidence type="ECO:0000256" key="1">
    <source>
        <dbReference type="ARBA" id="ARBA00006484"/>
    </source>
</evidence>
<comment type="similarity">
    <text evidence="1">Belongs to the short-chain dehydrogenases/reductases (SDR) family.</text>
</comment>
<name>A0A1Q5UPQ4_9EURO</name>
<keyword evidence="2" id="KW-0521">NADP</keyword>
<dbReference type="InterPro" id="IPR036291">
    <property type="entry name" value="NAD(P)-bd_dom_sf"/>
</dbReference>
<dbReference type="PRINTS" id="PR00081">
    <property type="entry name" value="GDHRDH"/>
</dbReference>
<dbReference type="CDD" id="cd05233">
    <property type="entry name" value="SDR_c"/>
    <property type="match status" value="1"/>
</dbReference>
<dbReference type="AlphaFoldDB" id="A0A1Q5UPQ4"/>
<dbReference type="PANTHER" id="PTHR42760">
    <property type="entry name" value="SHORT-CHAIN DEHYDROGENASES/REDUCTASES FAMILY MEMBER"/>
    <property type="match status" value="1"/>
</dbReference>
<dbReference type="Pfam" id="PF13561">
    <property type="entry name" value="adh_short_C2"/>
    <property type="match status" value="1"/>
</dbReference>
<organism evidence="4 5">
    <name type="scientific">Penicillium subrubescens</name>
    <dbReference type="NCBI Taxonomy" id="1316194"/>
    <lineage>
        <taxon>Eukaryota</taxon>
        <taxon>Fungi</taxon>
        <taxon>Dikarya</taxon>
        <taxon>Ascomycota</taxon>
        <taxon>Pezizomycotina</taxon>
        <taxon>Eurotiomycetes</taxon>
        <taxon>Eurotiomycetidae</taxon>
        <taxon>Eurotiales</taxon>
        <taxon>Aspergillaceae</taxon>
        <taxon>Penicillium</taxon>
    </lineage>
</organism>
<dbReference type="SUPFAM" id="SSF51735">
    <property type="entry name" value="NAD(P)-binding Rossmann-fold domains"/>
    <property type="match status" value="1"/>
</dbReference>
<dbReference type="Gene3D" id="3.40.50.720">
    <property type="entry name" value="NAD(P)-binding Rossmann-like Domain"/>
    <property type="match status" value="1"/>
</dbReference>
<dbReference type="PRINTS" id="PR00080">
    <property type="entry name" value="SDRFAMILY"/>
</dbReference>
<keyword evidence="5" id="KW-1185">Reference proteome</keyword>
<dbReference type="STRING" id="1316194.A0A1Q5UPQ4"/>
<accession>A0A1Q5UPQ4</accession>
<dbReference type="PROSITE" id="PS00061">
    <property type="entry name" value="ADH_SHORT"/>
    <property type="match status" value="1"/>
</dbReference>
<dbReference type="FunFam" id="3.40.50.720:FF:000084">
    <property type="entry name" value="Short-chain dehydrogenase reductase"/>
    <property type="match status" value="1"/>
</dbReference>
<dbReference type="PANTHER" id="PTHR42760:SF115">
    <property type="entry name" value="3-OXOACYL-[ACYL-CARRIER-PROTEIN] REDUCTASE FABG"/>
    <property type="match status" value="1"/>
</dbReference>
<dbReference type="InterPro" id="IPR020904">
    <property type="entry name" value="Sc_DH/Rdtase_CS"/>
</dbReference>
<keyword evidence="3" id="KW-0560">Oxidoreductase</keyword>
<dbReference type="Proteomes" id="UP000186955">
    <property type="component" value="Unassembled WGS sequence"/>
</dbReference>
<dbReference type="GO" id="GO:0016616">
    <property type="term" value="F:oxidoreductase activity, acting on the CH-OH group of donors, NAD or NADP as acceptor"/>
    <property type="evidence" value="ECO:0007669"/>
    <property type="project" value="TreeGrafter"/>
</dbReference>
<proteinExistence type="inferred from homology"/>